<dbReference type="InterPro" id="IPR014752">
    <property type="entry name" value="Arrestin-like_C"/>
</dbReference>
<reference evidence="3" key="2">
    <citation type="submission" date="2015-06" db="UniProtKB">
        <authorList>
            <consortium name="EnsemblMetazoa"/>
        </authorList>
    </citation>
    <scope>IDENTIFICATION</scope>
</reference>
<keyword evidence="4" id="KW-1185">Reference proteome</keyword>
<accession>T1GDU1</accession>
<sequence length="79" mass="8861">MNKACGIEFIGNPKKLCFSGQQVQARAIILVDKPTVINHIAIKIHGTAAVYWSDLEKEGHRDETVYIDEEIPLIISNKK</sequence>
<dbReference type="EnsemblMetazoa" id="MESCA001491-RA">
    <property type="protein sequence ID" value="MESCA001491-PA"/>
    <property type="gene ID" value="MESCA001491"/>
</dbReference>
<name>T1GDU1_MEGSC</name>
<evidence type="ECO:0000313" key="3">
    <source>
        <dbReference type="EnsemblMetazoa" id="MESCA001491-PA"/>
    </source>
</evidence>
<dbReference type="InterPro" id="IPR011021">
    <property type="entry name" value="Arrestin-like_N"/>
</dbReference>
<dbReference type="AlphaFoldDB" id="T1GDU1"/>
<evidence type="ECO:0000313" key="4">
    <source>
        <dbReference type="Proteomes" id="UP000015102"/>
    </source>
</evidence>
<comment type="similarity">
    <text evidence="1">Belongs to the arrestin family.</text>
</comment>
<protein>
    <recommendedName>
        <fullName evidence="2">Arrestin-like N-terminal domain-containing protein</fullName>
    </recommendedName>
</protein>
<dbReference type="EMBL" id="CAQQ02393403">
    <property type="status" value="NOT_ANNOTATED_CDS"/>
    <property type="molecule type" value="Genomic_DNA"/>
</dbReference>
<dbReference type="Pfam" id="PF00339">
    <property type="entry name" value="Arrestin_N"/>
    <property type="match status" value="1"/>
</dbReference>
<evidence type="ECO:0000256" key="1">
    <source>
        <dbReference type="ARBA" id="ARBA00005298"/>
    </source>
</evidence>
<organism evidence="3 4">
    <name type="scientific">Megaselia scalaris</name>
    <name type="common">Humpbacked fly</name>
    <name type="synonym">Phora scalaris</name>
    <dbReference type="NCBI Taxonomy" id="36166"/>
    <lineage>
        <taxon>Eukaryota</taxon>
        <taxon>Metazoa</taxon>
        <taxon>Ecdysozoa</taxon>
        <taxon>Arthropoda</taxon>
        <taxon>Hexapoda</taxon>
        <taxon>Insecta</taxon>
        <taxon>Pterygota</taxon>
        <taxon>Neoptera</taxon>
        <taxon>Endopterygota</taxon>
        <taxon>Diptera</taxon>
        <taxon>Brachycera</taxon>
        <taxon>Muscomorpha</taxon>
        <taxon>Platypezoidea</taxon>
        <taxon>Phoridae</taxon>
        <taxon>Megaseliini</taxon>
        <taxon>Megaselia</taxon>
    </lineage>
</organism>
<proteinExistence type="inferred from homology"/>
<evidence type="ECO:0000259" key="2">
    <source>
        <dbReference type="Pfam" id="PF00339"/>
    </source>
</evidence>
<dbReference type="Proteomes" id="UP000015102">
    <property type="component" value="Unassembled WGS sequence"/>
</dbReference>
<reference evidence="4" key="1">
    <citation type="submission" date="2013-02" db="EMBL/GenBank/DDBJ databases">
        <authorList>
            <person name="Hughes D."/>
        </authorList>
    </citation>
    <scope>NUCLEOTIDE SEQUENCE</scope>
    <source>
        <strain>Durham</strain>
        <strain evidence="4">NC isolate 2 -- Noor lab</strain>
    </source>
</reference>
<feature type="domain" description="Arrestin-like N-terminal" evidence="2">
    <location>
        <begin position="10"/>
        <end position="60"/>
    </location>
</feature>
<dbReference type="Gene3D" id="2.60.40.640">
    <property type="match status" value="1"/>
</dbReference>
<dbReference type="HOGENOM" id="CLU_2612868_0_0_1"/>